<keyword evidence="2 3" id="KW-0732">Signal</keyword>
<evidence type="ECO:0000313" key="5">
    <source>
        <dbReference type="Proteomes" id="UP000291236"/>
    </source>
</evidence>
<gene>
    <name evidence="4" type="ORF">JCM31447_27710</name>
</gene>
<dbReference type="NCBIfam" id="TIGR01098">
    <property type="entry name" value="3A0109s03R"/>
    <property type="match status" value="1"/>
</dbReference>
<dbReference type="InterPro" id="IPR005770">
    <property type="entry name" value="PhnD"/>
</dbReference>
<accession>A0A4V0P2T1</accession>
<reference evidence="4 5" key="1">
    <citation type="submission" date="2018-12" db="EMBL/GenBank/DDBJ databases">
        <title>Rubrispira sanarue gen. nov., sp., nov., a member of the order Silvanigrellales, isolated from a brackish lake in Hamamatsu Japan.</title>
        <authorList>
            <person name="Maejima Y."/>
            <person name="Iino T."/>
            <person name="Muraguchi Y."/>
            <person name="Fukuda K."/>
            <person name="Nojiri H."/>
            <person name="Ohkuma M."/>
            <person name="Moriuchi R."/>
            <person name="Dohra H."/>
            <person name="Kimbara K."/>
            <person name="Shintani M."/>
        </authorList>
    </citation>
    <scope>NUCLEOTIDE SEQUENCE [LARGE SCALE GENOMIC DNA]</scope>
    <source>
        <strain evidence="4 5">RF1110005</strain>
    </source>
</reference>
<organism evidence="4 5">
    <name type="scientific">Fluviispira sanaruensis</name>
    <dbReference type="NCBI Taxonomy" id="2493639"/>
    <lineage>
        <taxon>Bacteria</taxon>
        <taxon>Pseudomonadati</taxon>
        <taxon>Bdellovibrionota</taxon>
        <taxon>Oligoflexia</taxon>
        <taxon>Silvanigrellales</taxon>
        <taxon>Silvanigrellaceae</taxon>
        <taxon>Fluviispira</taxon>
    </lineage>
</organism>
<dbReference type="PANTHER" id="PTHR35841:SF1">
    <property type="entry name" value="PHOSPHONATES-BINDING PERIPLASMIC PROTEIN"/>
    <property type="match status" value="1"/>
</dbReference>
<dbReference type="PANTHER" id="PTHR35841">
    <property type="entry name" value="PHOSPHONATES-BINDING PERIPLASMIC PROTEIN"/>
    <property type="match status" value="1"/>
</dbReference>
<dbReference type="GO" id="GO:0055085">
    <property type="term" value="P:transmembrane transport"/>
    <property type="evidence" value="ECO:0007669"/>
    <property type="project" value="InterPro"/>
</dbReference>
<dbReference type="Pfam" id="PF12974">
    <property type="entry name" value="Phosphonate-bd"/>
    <property type="match status" value="1"/>
</dbReference>
<name>A0A4V0P2T1_FLUSA</name>
<feature type="chain" id="PRO_5020543278" description="Phosphate/phosphite/phosphonate ABC transporter substrate-binding protein" evidence="3">
    <location>
        <begin position="22"/>
        <end position="304"/>
    </location>
</feature>
<sequence length="304" mass="33486">MGLMRICLILTGILFPSLAQAEAPLGSRNNPLKIAIIPQAQASKAIENAKPVIKCIEQKTKLFIQVEVPNSYIAVTEALGSKQVDVAFSNILGYFLMAQNYGAEALFKVARFGTTDYQSFLIVKSDSKIKSFSDLNGKSFAYGDAGSLTGYILPKLEMKKNKINFSQELPTGSMDASIMALMQGKADAAAAFFNDPDPKTGKIRDARERLLSIYPDIVQKTNIIWKSELIPNEPVVIRKGIPKEIKDKLIASMPGCMREHALLINDIDDLLPILESDKSYKDLIETLKKSDLDVAKVLGKTKKK</sequence>
<dbReference type="KEGG" id="sbf:JCM31447_27710"/>
<dbReference type="GO" id="GO:0043190">
    <property type="term" value="C:ATP-binding cassette (ABC) transporter complex"/>
    <property type="evidence" value="ECO:0007669"/>
    <property type="project" value="InterPro"/>
</dbReference>
<dbReference type="OrthoDB" id="5289663at2"/>
<dbReference type="Proteomes" id="UP000291236">
    <property type="component" value="Chromosome"/>
</dbReference>
<keyword evidence="5" id="KW-1185">Reference proteome</keyword>
<evidence type="ECO:0000256" key="1">
    <source>
        <dbReference type="ARBA" id="ARBA00007162"/>
    </source>
</evidence>
<evidence type="ECO:0000313" key="4">
    <source>
        <dbReference type="EMBL" id="BBH54307.1"/>
    </source>
</evidence>
<comment type="similarity">
    <text evidence="1">Belongs to the phosphate/phosphite/phosphonate binding protein family.</text>
</comment>
<proteinExistence type="inferred from homology"/>
<dbReference type="AlphaFoldDB" id="A0A4V0P2T1"/>
<dbReference type="SUPFAM" id="SSF53850">
    <property type="entry name" value="Periplasmic binding protein-like II"/>
    <property type="match status" value="1"/>
</dbReference>
<feature type="signal peptide" evidence="3">
    <location>
        <begin position="1"/>
        <end position="21"/>
    </location>
</feature>
<evidence type="ECO:0000256" key="2">
    <source>
        <dbReference type="ARBA" id="ARBA00022729"/>
    </source>
</evidence>
<evidence type="ECO:0008006" key="6">
    <source>
        <dbReference type="Google" id="ProtNLM"/>
    </source>
</evidence>
<dbReference type="RefSeq" id="WP_130611817.1">
    <property type="nucleotide sequence ID" value="NZ_AP019368.1"/>
</dbReference>
<dbReference type="Gene3D" id="3.40.190.10">
    <property type="entry name" value="Periplasmic binding protein-like II"/>
    <property type="match status" value="2"/>
</dbReference>
<evidence type="ECO:0000256" key="3">
    <source>
        <dbReference type="SAM" id="SignalP"/>
    </source>
</evidence>
<dbReference type="EMBL" id="AP019368">
    <property type="protein sequence ID" value="BBH54307.1"/>
    <property type="molecule type" value="Genomic_DNA"/>
</dbReference>
<protein>
    <recommendedName>
        <fullName evidence="6">Phosphate/phosphite/phosphonate ABC transporter substrate-binding protein</fullName>
    </recommendedName>
</protein>